<accession>A0A8J6ZNY0</accession>
<keyword evidence="7" id="KW-1185">Reference proteome</keyword>
<dbReference type="PANTHER" id="PTHR45527:SF14">
    <property type="entry name" value="PLIPASTATIN SYNTHASE SUBUNIT B"/>
    <property type="match status" value="1"/>
</dbReference>
<name>A0A8J6ZNY0_DESMC</name>
<dbReference type="Gene3D" id="3.30.559.30">
    <property type="entry name" value="Nonribosomal peptide synthetase, condensation domain"/>
    <property type="match status" value="1"/>
</dbReference>
<reference evidence="6" key="1">
    <citation type="submission" date="2020-10" db="EMBL/GenBank/DDBJ databases">
        <authorList>
            <person name="Castelo-Branco R."/>
            <person name="Eusebio N."/>
            <person name="Adriana R."/>
            <person name="Vieira A."/>
            <person name="Brugerolle De Fraissinette N."/>
            <person name="Rezende De Castro R."/>
            <person name="Schneider M.P."/>
            <person name="Vasconcelos V."/>
            <person name="Leao P.N."/>
        </authorList>
    </citation>
    <scope>NUCLEOTIDE SEQUENCE</scope>
    <source>
        <strain evidence="6">LEGE 12446</strain>
    </source>
</reference>
<dbReference type="InterPro" id="IPR000873">
    <property type="entry name" value="AMP-dep_synth/lig_dom"/>
</dbReference>
<dbReference type="SUPFAM" id="SSF47336">
    <property type="entry name" value="ACP-like"/>
    <property type="match status" value="1"/>
</dbReference>
<comment type="cofactor">
    <cofactor evidence="1">
        <name>pantetheine 4'-phosphate</name>
        <dbReference type="ChEBI" id="CHEBI:47942"/>
    </cofactor>
</comment>
<dbReference type="GO" id="GO:0031177">
    <property type="term" value="F:phosphopantetheine binding"/>
    <property type="evidence" value="ECO:0007669"/>
    <property type="project" value="InterPro"/>
</dbReference>
<dbReference type="PROSITE" id="PS00455">
    <property type="entry name" value="AMP_BINDING"/>
    <property type="match status" value="1"/>
</dbReference>
<dbReference type="InterPro" id="IPR010071">
    <property type="entry name" value="AA_adenyl_dom"/>
</dbReference>
<comment type="similarity">
    <text evidence="2">Belongs to the ATP-dependent AMP-binding enzyme family.</text>
</comment>
<dbReference type="SMART" id="SM00823">
    <property type="entry name" value="PKS_PP"/>
    <property type="match status" value="1"/>
</dbReference>
<dbReference type="SUPFAM" id="SSF56801">
    <property type="entry name" value="Acetyl-CoA synthetase-like"/>
    <property type="match status" value="1"/>
</dbReference>
<dbReference type="InterPro" id="IPR020845">
    <property type="entry name" value="AMP-binding_CS"/>
</dbReference>
<evidence type="ECO:0000313" key="6">
    <source>
        <dbReference type="EMBL" id="MBE9024804.1"/>
    </source>
</evidence>
<dbReference type="FunFam" id="2.30.38.10:FF:000001">
    <property type="entry name" value="Non-ribosomal peptide synthetase PvdI"/>
    <property type="match status" value="1"/>
</dbReference>
<evidence type="ECO:0000259" key="5">
    <source>
        <dbReference type="PROSITE" id="PS50075"/>
    </source>
</evidence>
<organism evidence="6 7">
    <name type="scientific">Desmonostoc muscorum LEGE 12446</name>
    <dbReference type="NCBI Taxonomy" id="1828758"/>
    <lineage>
        <taxon>Bacteria</taxon>
        <taxon>Bacillati</taxon>
        <taxon>Cyanobacteriota</taxon>
        <taxon>Cyanophyceae</taxon>
        <taxon>Nostocales</taxon>
        <taxon>Nostocaceae</taxon>
        <taxon>Desmonostoc</taxon>
    </lineage>
</organism>
<dbReference type="InterPro" id="IPR020459">
    <property type="entry name" value="AMP-binding"/>
</dbReference>
<evidence type="ECO:0000256" key="3">
    <source>
        <dbReference type="ARBA" id="ARBA00022450"/>
    </source>
</evidence>
<dbReference type="Gene3D" id="3.30.559.10">
    <property type="entry name" value="Chloramphenicol acetyltransferase-like domain"/>
    <property type="match status" value="1"/>
</dbReference>
<dbReference type="CDD" id="cd17643">
    <property type="entry name" value="A_NRPS_Cytc1-like"/>
    <property type="match status" value="1"/>
</dbReference>
<keyword evidence="3" id="KW-0596">Phosphopantetheine</keyword>
<dbReference type="PANTHER" id="PTHR45527">
    <property type="entry name" value="NONRIBOSOMAL PEPTIDE SYNTHETASE"/>
    <property type="match status" value="1"/>
</dbReference>
<dbReference type="Pfam" id="PF13193">
    <property type="entry name" value="AMP-binding_C"/>
    <property type="match status" value="1"/>
</dbReference>
<dbReference type="Gene3D" id="3.40.50.980">
    <property type="match status" value="2"/>
</dbReference>
<evidence type="ECO:0000256" key="1">
    <source>
        <dbReference type="ARBA" id="ARBA00001957"/>
    </source>
</evidence>
<dbReference type="Gene3D" id="2.30.38.10">
    <property type="entry name" value="Luciferase, Domain 3"/>
    <property type="match status" value="1"/>
</dbReference>
<dbReference type="Gene3D" id="1.10.1200.10">
    <property type="entry name" value="ACP-like"/>
    <property type="match status" value="1"/>
</dbReference>
<dbReference type="FunFam" id="3.30.300.30:FF:000010">
    <property type="entry name" value="Enterobactin synthetase component F"/>
    <property type="match status" value="1"/>
</dbReference>
<dbReference type="InterPro" id="IPR023213">
    <property type="entry name" value="CAT-like_dom_sf"/>
</dbReference>
<dbReference type="EMBL" id="JADEXS010000317">
    <property type="protein sequence ID" value="MBE9024804.1"/>
    <property type="molecule type" value="Genomic_DNA"/>
</dbReference>
<feature type="domain" description="Carrier" evidence="5">
    <location>
        <begin position="977"/>
        <end position="1052"/>
    </location>
</feature>
<proteinExistence type="inferred from homology"/>
<dbReference type="GO" id="GO:0008610">
    <property type="term" value="P:lipid biosynthetic process"/>
    <property type="evidence" value="ECO:0007669"/>
    <property type="project" value="UniProtKB-ARBA"/>
</dbReference>
<dbReference type="Pfam" id="PF00550">
    <property type="entry name" value="PP-binding"/>
    <property type="match status" value="1"/>
</dbReference>
<dbReference type="InterPro" id="IPR009081">
    <property type="entry name" value="PP-bd_ACP"/>
</dbReference>
<dbReference type="PRINTS" id="PR00154">
    <property type="entry name" value="AMPBINDING"/>
</dbReference>
<dbReference type="GO" id="GO:0005829">
    <property type="term" value="C:cytosol"/>
    <property type="evidence" value="ECO:0007669"/>
    <property type="project" value="TreeGrafter"/>
</dbReference>
<dbReference type="InterPro" id="IPR025110">
    <property type="entry name" value="AMP-bd_C"/>
</dbReference>
<dbReference type="GO" id="GO:0003824">
    <property type="term" value="F:catalytic activity"/>
    <property type="evidence" value="ECO:0007669"/>
    <property type="project" value="InterPro"/>
</dbReference>
<dbReference type="GO" id="GO:0044550">
    <property type="term" value="P:secondary metabolite biosynthetic process"/>
    <property type="evidence" value="ECO:0007669"/>
    <property type="project" value="UniProtKB-ARBA"/>
</dbReference>
<evidence type="ECO:0000256" key="4">
    <source>
        <dbReference type="ARBA" id="ARBA00022553"/>
    </source>
</evidence>
<sequence length="1088" mass="124475">MQQKIQGFPLSPQQKHLWLVQQGSNLYRNQCAVLIEGDLQVEILKEALEKVIARNEILRTNIHRPRGLKIPIQVIDTNSKIFLNEYDLGNHYSQDEEIEALFDKIRDHSVKLEKGQLLKIDLVKCSAKKYVLFINLPSICTDYKTFKNIVYQISQYYTACLQNTEIDEETLQYADVATWQNELLEAEETTTRTNFWQQVDFSALDNLKLAFENCFSQESEFDPQVIKLVIHSDLLTKIEEIIQKYQISINIFFLTCWQILLWRLSGQSNLIVGVGCDGRNYEELKAALGLFGKYLPLVYHLQENYTFSDTLIQVKKLTDEMLEWQDSFSWNAFGKTDTDDIEQAFLPFCYDFEETIANYYAPQVSFSIHQHYVCVDRFKLKLSCVRTQNDLVKVEFHYDAKLFHKEDIENLASQWQTLLSSIINNPSLAISRLDILSEQEREKLLLTFNNTKTAELEYKCIHHWFEEQCDRTPDNIAVIYNNQQLSYQELNTRANQLAHYLQQLGVKPDVMVGICVERSLSMIIALLAILKAGGAYVPIDPAYPAERIGLILQSSQVSVLLTQQHLIENLPKHQTQVVCLETDRQTIAQQSQTNPISNCTADNLAYIIYTSGSTGQPKGVLINHANVVRLLAATDSWYNFNQQDVWTLFHSIAFDFSVWEIWGALLYGGKLIVVPYLLSRSPQDFYQLLLTQQVTILNQTPSAFRQLIQVEESLGNNNDLKLRAVIFGGEALQIESLRPWFERHGDQFPQLVNMYGITETTVHVTYRPLTMADLELASASVIGRPIPDLQVYLLDSYQQPVPIGIPGELHVGGVGLARGYLNQPELTAQRFIPNPFSDKEGDRLYKTGDLVRFLPNGDMEYIGRIDNQIKIRGFRVELGEIEATIIQHPSVSASVVMLRENKPGNQSLIAYIILHPDKTLTIPELRRFLQNKLLDHMVPTAFMILKAFPLTSNGKIDHRALPMPDALRPELEVAYVVPQTEVEKTIASVWQKALNIEKIGIHDNFFEIGGHSLLLVTVHSQLQEILNAELSTLDLFRYPTINSLAEYLSSSANQTAFLQETDIQIEKISDGKAQQRKRLQKIKSVENN</sequence>
<dbReference type="FunFam" id="3.40.50.980:FF:000002">
    <property type="entry name" value="Enterobactin synthetase component F"/>
    <property type="match status" value="1"/>
</dbReference>
<dbReference type="InterPro" id="IPR045851">
    <property type="entry name" value="AMP-bd_C_sf"/>
</dbReference>
<dbReference type="Pfam" id="PF00501">
    <property type="entry name" value="AMP-binding"/>
    <property type="match status" value="1"/>
</dbReference>
<dbReference type="Proteomes" id="UP000622533">
    <property type="component" value="Unassembled WGS sequence"/>
</dbReference>
<dbReference type="Gene3D" id="3.30.300.30">
    <property type="match status" value="1"/>
</dbReference>
<dbReference type="FunFam" id="3.40.50.980:FF:000001">
    <property type="entry name" value="Non-ribosomal peptide synthetase"/>
    <property type="match status" value="1"/>
</dbReference>
<dbReference type="InterPro" id="IPR036736">
    <property type="entry name" value="ACP-like_sf"/>
</dbReference>
<dbReference type="NCBIfam" id="TIGR01733">
    <property type="entry name" value="AA-adenyl-dom"/>
    <property type="match status" value="1"/>
</dbReference>
<dbReference type="InterPro" id="IPR020806">
    <property type="entry name" value="PKS_PP-bd"/>
</dbReference>
<dbReference type="FunFam" id="1.10.1200.10:FF:000005">
    <property type="entry name" value="Nonribosomal peptide synthetase 1"/>
    <property type="match status" value="1"/>
</dbReference>
<dbReference type="SUPFAM" id="SSF52777">
    <property type="entry name" value="CoA-dependent acyltransferases"/>
    <property type="match status" value="2"/>
</dbReference>
<dbReference type="FunFam" id="3.40.50.12780:FF:000012">
    <property type="entry name" value="Non-ribosomal peptide synthetase"/>
    <property type="match status" value="1"/>
</dbReference>
<dbReference type="Pfam" id="PF00668">
    <property type="entry name" value="Condensation"/>
    <property type="match status" value="1"/>
</dbReference>
<protein>
    <submittedName>
        <fullName evidence="6">Amino acid adenylation domain-containing protein</fullName>
    </submittedName>
</protein>
<keyword evidence="4" id="KW-0597">Phosphoprotein</keyword>
<evidence type="ECO:0000256" key="2">
    <source>
        <dbReference type="ARBA" id="ARBA00006432"/>
    </source>
</evidence>
<dbReference type="InterPro" id="IPR001242">
    <property type="entry name" value="Condensation_dom"/>
</dbReference>
<comment type="caution">
    <text evidence="6">The sequence shown here is derived from an EMBL/GenBank/DDBJ whole genome shotgun (WGS) entry which is preliminary data.</text>
</comment>
<dbReference type="GO" id="GO:0043041">
    <property type="term" value="P:amino acid activation for nonribosomal peptide biosynthetic process"/>
    <property type="evidence" value="ECO:0007669"/>
    <property type="project" value="TreeGrafter"/>
</dbReference>
<evidence type="ECO:0000313" key="7">
    <source>
        <dbReference type="Proteomes" id="UP000622533"/>
    </source>
</evidence>
<gene>
    <name evidence="6" type="ORF">IQ276_20960</name>
</gene>
<dbReference type="RefSeq" id="WP_193919443.1">
    <property type="nucleotide sequence ID" value="NZ_JADEXS020000001.1"/>
</dbReference>
<dbReference type="PROSITE" id="PS50075">
    <property type="entry name" value="CARRIER"/>
    <property type="match status" value="1"/>
</dbReference>
<dbReference type="AlphaFoldDB" id="A0A8J6ZNY0"/>